<proteinExistence type="predicted"/>
<dbReference type="SUPFAM" id="SSF52540">
    <property type="entry name" value="P-loop containing nucleoside triphosphate hydrolases"/>
    <property type="match status" value="1"/>
</dbReference>
<dbReference type="EMBL" id="DF968181">
    <property type="protein sequence ID" value="GAP41037.1"/>
    <property type="molecule type" value="Genomic_DNA"/>
</dbReference>
<dbReference type="Proteomes" id="UP000053370">
    <property type="component" value="Unassembled WGS sequence"/>
</dbReference>
<keyword evidence="2" id="KW-0408">Iron</keyword>
<dbReference type="AlphaFoldDB" id="A0A0S7BL83"/>
<dbReference type="GO" id="GO:0051536">
    <property type="term" value="F:iron-sulfur cluster binding"/>
    <property type="evidence" value="ECO:0007669"/>
    <property type="project" value="UniProtKB-KW"/>
</dbReference>
<keyword evidence="1" id="KW-0479">Metal-binding</keyword>
<evidence type="ECO:0000256" key="1">
    <source>
        <dbReference type="ARBA" id="ARBA00022723"/>
    </source>
</evidence>
<dbReference type="PANTHER" id="PTHR43063">
    <property type="entry name" value="4FE-4S CLUSTER CONTAINING PARA FAMILY ATPASE PROTEIN"/>
    <property type="match status" value="1"/>
</dbReference>
<dbReference type="InterPro" id="IPR017896">
    <property type="entry name" value="4Fe4S_Fe-S-bd"/>
</dbReference>
<protein>
    <submittedName>
        <fullName evidence="5">MinD superfamily P-loop ATPase, contains an inserted ferredoxin domain</fullName>
    </submittedName>
</protein>
<evidence type="ECO:0000313" key="5">
    <source>
        <dbReference type="EMBL" id="GAP41037.1"/>
    </source>
</evidence>
<reference evidence="5" key="1">
    <citation type="journal article" date="2015" name="Genome Announc.">
        <title>Draft Genome Sequence of Anaerolineae Strain TC1, a Novel Isolate from a Methanogenic Wastewater Treatment System.</title>
        <authorList>
            <person name="Matsuura N."/>
            <person name="Tourlousse D.M."/>
            <person name="Sun L."/>
            <person name="Toyonaga M."/>
            <person name="Kuroda K."/>
            <person name="Ohashi A."/>
            <person name="Cruz R."/>
            <person name="Yamaguchi T."/>
            <person name="Sekiguchi Y."/>
        </authorList>
    </citation>
    <scope>NUCLEOTIDE SEQUENCE [LARGE SCALE GENOMIC DNA]</scope>
    <source>
        <strain evidence="5">TC1</strain>
    </source>
</reference>
<feature type="domain" description="4Fe-4S ferredoxin-type" evidence="4">
    <location>
        <begin position="86"/>
        <end position="115"/>
    </location>
</feature>
<dbReference type="InterPro" id="IPR002586">
    <property type="entry name" value="CobQ/CobB/MinD/ParA_Nub-bd_dom"/>
</dbReference>
<dbReference type="PATRIC" id="fig|1678840.3.peg.2422"/>
<dbReference type="InterPro" id="IPR017900">
    <property type="entry name" value="4Fe4S_Fe_S_CS"/>
</dbReference>
<dbReference type="PANTHER" id="PTHR43063:SF1">
    <property type="entry name" value="4FE-4S CLUSTER CONTAINING PARA FAMILY ATPASE PROTEIN"/>
    <property type="match status" value="1"/>
</dbReference>
<dbReference type="Pfam" id="PF00037">
    <property type="entry name" value="Fer4"/>
    <property type="match status" value="1"/>
</dbReference>
<dbReference type="Gene3D" id="3.30.70.20">
    <property type="match status" value="1"/>
</dbReference>
<name>A0A0S7BL83_9CHLR</name>
<evidence type="ECO:0000256" key="3">
    <source>
        <dbReference type="ARBA" id="ARBA00023014"/>
    </source>
</evidence>
<evidence type="ECO:0000256" key="2">
    <source>
        <dbReference type="ARBA" id="ARBA00023004"/>
    </source>
</evidence>
<evidence type="ECO:0000259" key="4">
    <source>
        <dbReference type="PROSITE" id="PS51379"/>
    </source>
</evidence>
<dbReference type="RefSeq" id="WP_062281432.1">
    <property type="nucleotide sequence ID" value="NZ_DF968181.1"/>
</dbReference>
<keyword evidence="6" id="KW-1185">Reference proteome</keyword>
<gene>
    <name evidence="5" type="ORF">ATC1_131019</name>
</gene>
<evidence type="ECO:0000313" key="6">
    <source>
        <dbReference type="Proteomes" id="UP000053370"/>
    </source>
</evidence>
<dbReference type="PROSITE" id="PS51379">
    <property type="entry name" value="4FE4S_FER_2"/>
    <property type="match status" value="2"/>
</dbReference>
<organism evidence="5">
    <name type="scientific">Flexilinea flocculi</name>
    <dbReference type="NCBI Taxonomy" id="1678840"/>
    <lineage>
        <taxon>Bacteria</taxon>
        <taxon>Bacillati</taxon>
        <taxon>Chloroflexota</taxon>
        <taxon>Anaerolineae</taxon>
        <taxon>Anaerolineales</taxon>
        <taxon>Anaerolineaceae</taxon>
        <taxon>Flexilinea</taxon>
    </lineage>
</organism>
<dbReference type="PROSITE" id="PS00198">
    <property type="entry name" value="4FE4S_FER_1"/>
    <property type="match status" value="1"/>
</dbReference>
<dbReference type="InterPro" id="IPR027417">
    <property type="entry name" value="P-loop_NTPase"/>
</dbReference>
<dbReference type="Gene3D" id="3.40.50.300">
    <property type="entry name" value="P-loop containing nucleotide triphosphate hydrolases"/>
    <property type="match status" value="1"/>
</dbReference>
<keyword evidence="3" id="KW-0411">Iron-sulfur</keyword>
<dbReference type="OrthoDB" id="9800558at2"/>
<dbReference type="STRING" id="1678840.ATC1_131019"/>
<dbReference type="GO" id="GO:0046872">
    <property type="term" value="F:metal ion binding"/>
    <property type="evidence" value="ECO:0007669"/>
    <property type="project" value="UniProtKB-KW"/>
</dbReference>
<feature type="domain" description="4Fe-4S ferredoxin-type" evidence="4">
    <location>
        <begin position="57"/>
        <end position="81"/>
    </location>
</feature>
<accession>A0A0S7BL83</accession>
<dbReference type="Pfam" id="PF01656">
    <property type="entry name" value="CbiA"/>
    <property type="match status" value="1"/>
</dbReference>
<sequence length="285" mass="31563">MKIAVLSGKGGTGKTLVAVNIAAVAEKAVYVDCDVEEPNGYLFFTPELFDRKEVSVLIPVIDRSICTLCRKCIDFCNFNALACIANRMILFEEVCHSCGGCRIVCPVSAITEKEKVIGHIENGVSKNVIVKTGILNVGETSGIPIIRELMNENENDQRISVFDCPPGSACAVMESIRDADYCILVAEPTIFGIHNLNLVFELVKQFHKPHGVILNKCLEGENLAEQFCAENHIRILGRIPFHQEIGMMSSKGLILVRENETHRKFFVNLLNKVIEVIQNETITCP</sequence>